<proteinExistence type="predicted"/>
<dbReference type="Proteomes" id="UP000324222">
    <property type="component" value="Unassembled WGS sequence"/>
</dbReference>
<reference evidence="1 2" key="1">
    <citation type="submission" date="2019-05" db="EMBL/GenBank/DDBJ databases">
        <title>Another draft genome of Portunus trituberculatus and its Hox gene families provides insights of decapod evolution.</title>
        <authorList>
            <person name="Jeong J.-H."/>
            <person name="Song I."/>
            <person name="Kim S."/>
            <person name="Choi T."/>
            <person name="Kim D."/>
            <person name="Ryu S."/>
            <person name="Kim W."/>
        </authorList>
    </citation>
    <scope>NUCLEOTIDE SEQUENCE [LARGE SCALE GENOMIC DNA]</scope>
    <source>
        <tissue evidence="1">Muscle</tissue>
    </source>
</reference>
<sequence>MEGHVWQGKAYAAASSGANTHLASCCLPSYCRCEDAVPCLPPPTQLRIYRHVCNRGSLAPSPPLPRNE</sequence>
<dbReference type="AlphaFoldDB" id="A0A5B7GT74"/>
<dbReference type="EMBL" id="VSRR010017861">
    <property type="protein sequence ID" value="MPC60756.1"/>
    <property type="molecule type" value="Genomic_DNA"/>
</dbReference>
<protein>
    <submittedName>
        <fullName evidence="1">Uncharacterized protein</fullName>
    </submittedName>
</protein>
<name>A0A5B7GT74_PORTR</name>
<evidence type="ECO:0000313" key="2">
    <source>
        <dbReference type="Proteomes" id="UP000324222"/>
    </source>
</evidence>
<gene>
    <name evidence="1" type="ORF">E2C01_054812</name>
</gene>
<accession>A0A5B7GT74</accession>
<evidence type="ECO:0000313" key="1">
    <source>
        <dbReference type="EMBL" id="MPC60756.1"/>
    </source>
</evidence>
<organism evidence="1 2">
    <name type="scientific">Portunus trituberculatus</name>
    <name type="common">Swimming crab</name>
    <name type="synonym">Neptunus trituberculatus</name>
    <dbReference type="NCBI Taxonomy" id="210409"/>
    <lineage>
        <taxon>Eukaryota</taxon>
        <taxon>Metazoa</taxon>
        <taxon>Ecdysozoa</taxon>
        <taxon>Arthropoda</taxon>
        <taxon>Crustacea</taxon>
        <taxon>Multicrustacea</taxon>
        <taxon>Malacostraca</taxon>
        <taxon>Eumalacostraca</taxon>
        <taxon>Eucarida</taxon>
        <taxon>Decapoda</taxon>
        <taxon>Pleocyemata</taxon>
        <taxon>Brachyura</taxon>
        <taxon>Eubrachyura</taxon>
        <taxon>Portunoidea</taxon>
        <taxon>Portunidae</taxon>
        <taxon>Portuninae</taxon>
        <taxon>Portunus</taxon>
    </lineage>
</organism>
<keyword evidence="2" id="KW-1185">Reference proteome</keyword>
<comment type="caution">
    <text evidence="1">The sequence shown here is derived from an EMBL/GenBank/DDBJ whole genome shotgun (WGS) entry which is preliminary data.</text>
</comment>